<proteinExistence type="inferred from homology"/>
<dbReference type="NCBIfam" id="TIGR00697">
    <property type="entry name" value="queuosine precursor transporter"/>
    <property type="match status" value="1"/>
</dbReference>
<sequence>MLLYLNGAFVGLMILSNILAVKLISFGNWFVLPAAVIVYVFTYPITDTITEIYGGHAARKTVMAGLITQILAILFIYIAIKLPPAPFYENQAAFETIFSAGFRVTLASLLSFFISQNLDVTVFQRLKKRHGEKKLWIRNNASTMTSQLVDTTIFVTIAFYGTMPLGALIALILTQYTFKFIVAILDTPFVYLLVKIGRKKSIKQSVAEEVSA</sequence>
<dbReference type="Pfam" id="PF02592">
    <property type="entry name" value="Vut_1"/>
    <property type="match status" value="1"/>
</dbReference>
<dbReference type="PANTHER" id="PTHR34300">
    <property type="entry name" value="QUEUOSINE PRECURSOR TRANSPORTER-RELATED"/>
    <property type="match status" value="1"/>
</dbReference>
<evidence type="ECO:0000256" key="1">
    <source>
        <dbReference type="HAMAP-Rule" id="MF_02088"/>
    </source>
</evidence>
<feature type="transmembrane region" description="Helical" evidence="1">
    <location>
        <begin position="141"/>
        <end position="161"/>
    </location>
</feature>
<dbReference type="RefSeq" id="WP_191814682.1">
    <property type="nucleotide sequence ID" value="NZ_JACSPV010000035.1"/>
</dbReference>
<evidence type="ECO:0000313" key="2">
    <source>
        <dbReference type="EMBL" id="MBD8006651.1"/>
    </source>
</evidence>
<dbReference type="InterPro" id="IPR003744">
    <property type="entry name" value="YhhQ"/>
</dbReference>
<keyword evidence="3" id="KW-1185">Reference proteome</keyword>
<keyword evidence="1" id="KW-1003">Cell membrane</keyword>
<organism evidence="2 3">
    <name type="scientific">Bacillus norwichensis</name>
    <dbReference type="NCBI Taxonomy" id="2762217"/>
    <lineage>
        <taxon>Bacteria</taxon>
        <taxon>Bacillati</taxon>
        <taxon>Bacillota</taxon>
        <taxon>Bacilli</taxon>
        <taxon>Bacillales</taxon>
        <taxon>Bacillaceae</taxon>
        <taxon>Bacillus</taxon>
    </lineage>
</organism>
<name>A0ABR8VQF8_9BACI</name>
<reference evidence="2 3" key="1">
    <citation type="submission" date="2020-08" db="EMBL/GenBank/DDBJ databases">
        <title>A Genomic Blueprint of the Chicken Gut Microbiome.</title>
        <authorList>
            <person name="Gilroy R."/>
            <person name="Ravi A."/>
            <person name="Getino M."/>
            <person name="Pursley I."/>
            <person name="Horton D.L."/>
            <person name="Alikhan N.-F."/>
            <person name="Baker D."/>
            <person name="Gharbi K."/>
            <person name="Hall N."/>
            <person name="Watson M."/>
            <person name="Adriaenssens E.M."/>
            <person name="Foster-Nyarko E."/>
            <person name="Jarju S."/>
            <person name="Secka A."/>
            <person name="Antonio M."/>
            <person name="Oren A."/>
            <person name="Chaudhuri R."/>
            <person name="La Ragione R.M."/>
            <person name="Hildebrand F."/>
            <person name="Pallen M.J."/>
        </authorList>
    </citation>
    <scope>NUCLEOTIDE SEQUENCE [LARGE SCALE GENOMIC DNA]</scope>
    <source>
        <strain evidence="2 3">Sa1BUA2</strain>
    </source>
</reference>
<comment type="subcellular location">
    <subcellularLocation>
        <location evidence="1">Cell membrane</location>
        <topology evidence="1">Multi-pass membrane protein</topology>
    </subcellularLocation>
</comment>
<evidence type="ECO:0000313" key="3">
    <source>
        <dbReference type="Proteomes" id="UP000648182"/>
    </source>
</evidence>
<feature type="transmembrane region" description="Helical" evidence="1">
    <location>
        <begin position="30"/>
        <end position="49"/>
    </location>
</feature>
<keyword evidence="1" id="KW-0813">Transport</keyword>
<protein>
    <recommendedName>
        <fullName evidence="1">Probable queuosine precursor transporter</fullName>
        <shortName evidence="1">Q precursor transporter</shortName>
    </recommendedName>
</protein>
<keyword evidence="1" id="KW-0812">Transmembrane</keyword>
<gene>
    <name evidence="2" type="ORF">H9631_16350</name>
</gene>
<dbReference type="EMBL" id="JACSPV010000035">
    <property type="protein sequence ID" value="MBD8006651.1"/>
    <property type="molecule type" value="Genomic_DNA"/>
</dbReference>
<keyword evidence="1" id="KW-1133">Transmembrane helix</keyword>
<comment type="function">
    <text evidence="1">Involved in the import of queuosine (Q) precursors, required for Q precursor salvage.</text>
</comment>
<dbReference type="Proteomes" id="UP000648182">
    <property type="component" value="Unassembled WGS sequence"/>
</dbReference>
<feature type="transmembrane region" description="Helical" evidence="1">
    <location>
        <begin position="167"/>
        <end position="194"/>
    </location>
</feature>
<dbReference type="PANTHER" id="PTHR34300:SF2">
    <property type="entry name" value="QUEUOSINE PRECURSOR TRANSPORTER-RELATED"/>
    <property type="match status" value="1"/>
</dbReference>
<accession>A0ABR8VQF8</accession>
<keyword evidence="1" id="KW-0472">Membrane</keyword>
<dbReference type="HAMAP" id="MF_02088">
    <property type="entry name" value="Q_prec_transport"/>
    <property type="match status" value="1"/>
</dbReference>
<feature type="transmembrane region" description="Helical" evidence="1">
    <location>
        <begin position="100"/>
        <end position="120"/>
    </location>
</feature>
<comment type="similarity">
    <text evidence="1">Belongs to the vitamin uptake transporter (VUT/ECF) (TC 2.A.88) family. Q precursor transporter subfamily.</text>
</comment>
<comment type="caution">
    <text evidence="2">The sequence shown here is derived from an EMBL/GenBank/DDBJ whole genome shotgun (WGS) entry which is preliminary data.</text>
</comment>
<feature type="transmembrane region" description="Helical" evidence="1">
    <location>
        <begin position="61"/>
        <end position="80"/>
    </location>
</feature>